<sequence length="226" mass="23412">MALRVGPAADNGVGGCLQARQRLAAGIRKGKNSGNSTHKLWTKVRTAGGWGPNAAQNLRRNPRPAKAVHPAVSTHFPYPMNSADATLDQQFQAAVERVNNLPPDAAAAQMTDLYGLYKQATDGDVDMQGDAVAADEATEASGPGGLSQGQWDSWNKYKGTPQEEAKRQYVARAAEAAGGPAGAAPAQTVPTDGRTGAPAPTDHGGLRGDITEGAPYGGEDTLKDAQ</sequence>
<dbReference type="InterPro" id="IPR000582">
    <property type="entry name" value="Acyl-CoA-binding_protein"/>
</dbReference>
<keyword evidence="1" id="KW-0446">Lipid-binding</keyword>
<proteinExistence type="predicted"/>
<reference evidence="4 5" key="1">
    <citation type="journal article" date="2019" name="Environ. Microbiol.">
        <title>Species interactions and distinct microbial communities in high Arctic permafrost affected cryosols are associated with the CH4 and CO2 gas fluxes.</title>
        <authorList>
            <person name="Altshuler I."/>
            <person name="Hamel J."/>
            <person name="Turney S."/>
            <person name="Magnuson E."/>
            <person name="Levesque R."/>
            <person name="Greer C."/>
            <person name="Whyte L.G."/>
        </authorList>
    </citation>
    <scope>NUCLEOTIDE SEQUENCE [LARGE SCALE GENOMIC DNA]</scope>
    <source>
        <strain evidence="4 5">S9.2P</strain>
    </source>
</reference>
<evidence type="ECO:0000313" key="4">
    <source>
        <dbReference type="EMBL" id="TPG72520.1"/>
    </source>
</evidence>
<comment type="caution">
    <text evidence="4">The sequence shown here is derived from an EMBL/GenBank/DDBJ whole genome shotgun (WGS) entry which is preliminary data.</text>
</comment>
<gene>
    <name evidence="4" type="ORF">EAH73_03320</name>
</gene>
<evidence type="ECO:0000256" key="1">
    <source>
        <dbReference type="ARBA" id="ARBA00023121"/>
    </source>
</evidence>
<dbReference type="EMBL" id="RCYZ01000001">
    <property type="protein sequence ID" value="TPG72520.1"/>
    <property type="molecule type" value="Genomic_DNA"/>
</dbReference>
<accession>A0A502HH64</accession>
<feature type="domain" description="ACB" evidence="3">
    <location>
        <begin position="87"/>
        <end position="182"/>
    </location>
</feature>
<dbReference type="AlphaFoldDB" id="A0A502HH64"/>
<dbReference type="PANTHER" id="PTHR23310">
    <property type="entry name" value="ACYL-COA-BINDING PROTEIN, ACBP"/>
    <property type="match status" value="1"/>
</dbReference>
<feature type="region of interest" description="Disordered" evidence="2">
    <location>
        <begin position="134"/>
        <end position="226"/>
    </location>
</feature>
<dbReference type="SUPFAM" id="SSF47027">
    <property type="entry name" value="Acyl-CoA binding protein"/>
    <property type="match status" value="1"/>
</dbReference>
<dbReference type="InterPro" id="IPR035984">
    <property type="entry name" value="Acyl-CoA-binding_sf"/>
</dbReference>
<name>A0A502HH64_9BACT</name>
<dbReference type="PROSITE" id="PS51228">
    <property type="entry name" value="ACB_2"/>
    <property type="match status" value="1"/>
</dbReference>
<dbReference type="Pfam" id="PF00887">
    <property type="entry name" value="ACBP"/>
    <property type="match status" value="1"/>
</dbReference>
<dbReference type="GO" id="GO:0000062">
    <property type="term" value="F:fatty-acyl-CoA binding"/>
    <property type="evidence" value="ECO:0007669"/>
    <property type="project" value="InterPro"/>
</dbReference>
<organism evidence="4 5">
    <name type="scientific">Hymenobacter nivis</name>
    <dbReference type="NCBI Taxonomy" id="1850093"/>
    <lineage>
        <taxon>Bacteria</taxon>
        <taxon>Pseudomonadati</taxon>
        <taxon>Bacteroidota</taxon>
        <taxon>Cytophagia</taxon>
        <taxon>Cytophagales</taxon>
        <taxon>Hymenobacteraceae</taxon>
        <taxon>Hymenobacter</taxon>
    </lineage>
</organism>
<keyword evidence="5" id="KW-1185">Reference proteome</keyword>
<dbReference type="Proteomes" id="UP000317646">
    <property type="component" value="Unassembled WGS sequence"/>
</dbReference>
<feature type="compositionally biased region" description="Low complexity" evidence="2">
    <location>
        <begin position="171"/>
        <end position="186"/>
    </location>
</feature>
<evidence type="ECO:0000259" key="3">
    <source>
        <dbReference type="PROSITE" id="PS51228"/>
    </source>
</evidence>
<dbReference type="GO" id="GO:0006631">
    <property type="term" value="P:fatty acid metabolic process"/>
    <property type="evidence" value="ECO:0007669"/>
    <property type="project" value="TreeGrafter"/>
</dbReference>
<dbReference type="InterPro" id="IPR014352">
    <property type="entry name" value="FERM/acyl-CoA-bd_prot_sf"/>
</dbReference>
<evidence type="ECO:0000256" key="2">
    <source>
        <dbReference type="SAM" id="MobiDB-lite"/>
    </source>
</evidence>
<evidence type="ECO:0000313" key="5">
    <source>
        <dbReference type="Proteomes" id="UP000317646"/>
    </source>
</evidence>
<protein>
    <recommendedName>
        <fullName evidence="3">ACB domain-containing protein</fullName>
    </recommendedName>
</protein>
<dbReference type="Gene3D" id="1.20.80.10">
    <property type="match status" value="1"/>
</dbReference>
<dbReference type="PANTHER" id="PTHR23310:SF62">
    <property type="entry name" value="ACYL-COA BINDING PROTEIN 1, ISOFORM A"/>
    <property type="match status" value="1"/>
</dbReference>